<dbReference type="PANTHER" id="PTHR43037:SF1">
    <property type="entry name" value="BLL1128 PROTEIN"/>
    <property type="match status" value="1"/>
</dbReference>
<dbReference type="InterPro" id="IPR001919">
    <property type="entry name" value="CBD2"/>
</dbReference>
<dbReference type="GO" id="GO:0005975">
    <property type="term" value="P:carbohydrate metabolic process"/>
    <property type="evidence" value="ECO:0007669"/>
    <property type="project" value="InterPro"/>
</dbReference>
<dbReference type="Proteomes" id="UP000248706">
    <property type="component" value="Unassembled WGS sequence"/>
</dbReference>
<dbReference type="SMART" id="SM00637">
    <property type="entry name" value="CBD_II"/>
    <property type="match status" value="1"/>
</dbReference>
<dbReference type="InterPro" id="IPR029058">
    <property type="entry name" value="AB_hydrolase_fold"/>
</dbReference>
<gene>
    <name evidence="6" type="ORF">A4R35_23160</name>
</gene>
<evidence type="ECO:0000256" key="2">
    <source>
        <dbReference type="ARBA" id="ARBA00022801"/>
    </source>
</evidence>
<evidence type="ECO:0000259" key="5">
    <source>
        <dbReference type="PROSITE" id="PS51173"/>
    </source>
</evidence>
<evidence type="ECO:0000313" key="7">
    <source>
        <dbReference type="Proteomes" id="UP000248706"/>
    </source>
</evidence>
<accession>A0A328VRV1</accession>
<keyword evidence="2" id="KW-0378">Hydrolase</keyword>
<dbReference type="GO" id="GO:0005576">
    <property type="term" value="C:extracellular region"/>
    <property type="evidence" value="ECO:0007669"/>
    <property type="project" value="InterPro"/>
</dbReference>
<sequence length="480" mass="50312">MRNIVRLALVCTLLLVSGALFLHQARASSGTFTQYTYNGPAGSRPYYVYTPANYQVGTAVPLIVMLHGCTQTPQDFANGTQMNALADQDQFIVVYPQQTSSYNSLSCWNWFLPADQARGSGEPAIIAGIVQTVEQNTSQWTIDRNRVYVAGFSAGAAMAVIMGATYPDIFAAIASASGLEYQAATSQTAATTAMMQGGPNPQQQGQAAYQAMGSAARVVPTIVFQGQSDYTVYPVNGDQVVQQWMTTDHLASNGSYNASFGSPSSSVSGQVSGGHSYTVQSWNDNQGNEIQEYWKINGMGHDWSGGSSSGSYTDPQGPSATNAIYSFFMKHPMNGGSGSGTATPTSSPSPTPTPSSTATSTPTPTPSPTPAASTCQIHYGIVSQWSGGFQASLTITNTGSSAINGWTLRFSFTNGQMITVSWNGNFSQAGSAVTVTNVAVNAVIPANSSLSVPPGFQATWSGSNPPPTAFTLNSMNCAVV</sequence>
<name>A0A328VRV1_9CHLR</name>
<dbReference type="SUPFAM" id="SSF53474">
    <property type="entry name" value="alpha/beta-Hydrolases"/>
    <property type="match status" value="2"/>
</dbReference>
<evidence type="ECO:0000313" key="6">
    <source>
        <dbReference type="EMBL" id="RAQ98460.1"/>
    </source>
</evidence>
<dbReference type="InterPro" id="IPR010126">
    <property type="entry name" value="Esterase_phb"/>
</dbReference>
<dbReference type="OrthoDB" id="9764953at2"/>
<evidence type="ECO:0000256" key="1">
    <source>
        <dbReference type="ARBA" id="ARBA00022729"/>
    </source>
</evidence>
<dbReference type="InterPro" id="IPR012291">
    <property type="entry name" value="CBM2_carb-bd_dom_sf"/>
</dbReference>
<dbReference type="PANTHER" id="PTHR43037">
    <property type="entry name" value="UNNAMED PRODUCT-RELATED"/>
    <property type="match status" value="1"/>
</dbReference>
<reference evidence="6 7" key="1">
    <citation type="submission" date="2016-08" db="EMBL/GenBank/DDBJ databases">
        <title>Analysis of Carbohydrate Active Enzymes in Thermogemmatispora T81 Reveals Carbohydrate Degradation Ability.</title>
        <authorList>
            <person name="Tomazini A."/>
            <person name="Lal S."/>
            <person name="Stott M."/>
            <person name="Henrissat B."/>
            <person name="Polikarpov I."/>
            <person name="Sparling R."/>
            <person name="Levin D.B."/>
        </authorList>
    </citation>
    <scope>NUCLEOTIDE SEQUENCE [LARGE SCALE GENOMIC DNA]</scope>
    <source>
        <strain evidence="6 7">T81</strain>
    </source>
</reference>
<dbReference type="GO" id="GO:0004553">
    <property type="term" value="F:hydrolase activity, hydrolyzing O-glycosyl compounds"/>
    <property type="evidence" value="ECO:0007669"/>
    <property type="project" value="InterPro"/>
</dbReference>
<feature type="domain" description="CBM2" evidence="5">
    <location>
        <begin position="368"/>
        <end position="480"/>
    </location>
</feature>
<dbReference type="Pfam" id="PF10503">
    <property type="entry name" value="Esterase_PHB"/>
    <property type="match status" value="1"/>
</dbReference>
<dbReference type="Gene3D" id="2.60.40.290">
    <property type="match status" value="1"/>
</dbReference>
<dbReference type="SUPFAM" id="SSF49384">
    <property type="entry name" value="Carbohydrate-binding domain"/>
    <property type="match status" value="1"/>
</dbReference>
<keyword evidence="1 4" id="KW-0732">Signal</keyword>
<dbReference type="GO" id="GO:0030247">
    <property type="term" value="F:polysaccharide binding"/>
    <property type="evidence" value="ECO:0007669"/>
    <property type="project" value="UniProtKB-UniRule"/>
</dbReference>
<proteinExistence type="predicted"/>
<dbReference type="Pfam" id="PF00553">
    <property type="entry name" value="CBM_2"/>
    <property type="match status" value="1"/>
</dbReference>
<feature type="signal peptide" evidence="4">
    <location>
        <begin position="1"/>
        <end position="22"/>
    </location>
</feature>
<evidence type="ECO:0000256" key="3">
    <source>
        <dbReference type="SAM" id="MobiDB-lite"/>
    </source>
</evidence>
<organism evidence="6 7">
    <name type="scientific">Thermogemmatispora tikiterensis</name>
    <dbReference type="NCBI Taxonomy" id="1825093"/>
    <lineage>
        <taxon>Bacteria</taxon>
        <taxon>Bacillati</taxon>
        <taxon>Chloroflexota</taxon>
        <taxon>Ktedonobacteria</taxon>
        <taxon>Thermogemmatisporales</taxon>
        <taxon>Thermogemmatisporaceae</taxon>
        <taxon>Thermogemmatispora</taxon>
    </lineage>
</organism>
<protein>
    <submittedName>
        <fullName evidence="6">Esterase</fullName>
    </submittedName>
</protein>
<dbReference type="NCBIfam" id="TIGR01840">
    <property type="entry name" value="esterase_phb"/>
    <property type="match status" value="1"/>
</dbReference>
<dbReference type="PROSITE" id="PS51173">
    <property type="entry name" value="CBM2"/>
    <property type="match status" value="1"/>
</dbReference>
<feature type="chain" id="PRO_5016423423" evidence="4">
    <location>
        <begin position="23"/>
        <end position="480"/>
    </location>
</feature>
<evidence type="ECO:0000256" key="4">
    <source>
        <dbReference type="SAM" id="SignalP"/>
    </source>
</evidence>
<dbReference type="InterPro" id="IPR008965">
    <property type="entry name" value="CBM2/CBM3_carb-bd_dom_sf"/>
</dbReference>
<dbReference type="InterPro" id="IPR050955">
    <property type="entry name" value="Plant_Biomass_Hydrol_Est"/>
</dbReference>
<dbReference type="EMBL" id="MCIF01000002">
    <property type="protein sequence ID" value="RAQ98460.1"/>
    <property type="molecule type" value="Genomic_DNA"/>
</dbReference>
<comment type="caution">
    <text evidence="6">The sequence shown here is derived from an EMBL/GenBank/DDBJ whole genome shotgun (WGS) entry which is preliminary data.</text>
</comment>
<dbReference type="Gene3D" id="3.40.50.1820">
    <property type="entry name" value="alpha/beta hydrolase"/>
    <property type="match status" value="1"/>
</dbReference>
<dbReference type="RefSeq" id="WP_112433763.1">
    <property type="nucleotide sequence ID" value="NZ_MCIF01000002.1"/>
</dbReference>
<keyword evidence="7" id="KW-1185">Reference proteome</keyword>
<feature type="region of interest" description="Disordered" evidence="3">
    <location>
        <begin position="335"/>
        <end position="372"/>
    </location>
</feature>
<dbReference type="AlphaFoldDB" id="A0A328VRV1"/>